<dbReference type="EMBL" id="UZAF01016442">
    <property type="protein sequence ID" value="VDO28034.1"/>
    <property type="molecule type" value="Genomic_DNA"/>
</dbReference>
<dbReference type="Proteomes" id="UP000268014">
    <property type="component" value="Unassembled WGS sequence"/>
</dbReference>
<protein>
    <submittedName>
        <fullName evidence="3">Transposase</fullName>
    </submittedName>
</protein>
<proteinExistence type="predicted"/>
<keyword evidence="2" id="KW-1185">Reference proteome</keyword>
<evidence type="ECO:0000313" key="1">
    <source>
        <dbReference type="EMBL" id="VDO28034.1"/>
    </source>
</evidence>
<evidence type="ECO:0000313" key="3">
    <source>
        <dbReference type="WBParaSite" id="HPLM_0000612201-mRNA-1"/>
    </source>
</evidence>
<sequence length="91" mass="10278">MLYYFEKAWNVANHKAISTNFSAMEQSAKAELNLLLHSPCSPTETLMDYHVNRPLKNWLANWVFEGVGDLMADVKAWIASNIGTSSPVEFD</sequence>
<dbReference type="AlphaFoldDB" id="A0A0N4W7K5"/>
<gene>
    <name evidence="1" type="ORF">HPLM_LOCUS6114</name>
</gene>
<accession>A0A0N4W7K5</accession>
<name>A0A0N4W7K5_HAEPC</name>
<evidence type="ECO:0000313" key="2">
    <source>
        <dbReference type="Proteomes" id="UP000268014"/>
    </source>
</evidence>
<reference evidence="1 2" key="2">
    <citation type="submission" date="2018-11" db="EMBL/GenBank/DDBJ databases">
        <authorList>
            <consortium name="Pathogen Informatics"/>
        </authorList>
    </citation>
    <scope>NUCLEOTIDE SEQUENCE [LARGE SCALE GENOMIC DNA]</scope>
    <source>
        <strain evidence="1 2">MHpl1</strain>
    </source>
</reference>
<reference evidence="3" key="1">
    <citation type="submission" date="2017-02" db="UniProtKB">
        <authorList>
            <consortium name="WormBaseParasite"/>
        </authorList>
    </citation>
    <scope>IDENTIFICATION</scope>
</reference>
<dbReference type="WBParaSite" id="HPLM_0000612201-mRNA-1">
    <property type="protein sequence ID" value="HPLM_0000612201-mRNA-1"/>
    <property type="gene ID" value="HPLM_0000612201"/>
</dbReference>
<organism evidence="3">
    <name type="scientific">Haemonchus placei</name>
    <name type="common">Barber's pole worm</name>
    <dbReference type="NCBI Taxonomy" id="6290"/>
    <lineage>
        <taxon>Eukaryota</taxon>
        <taxon>Metazoa</taxon>
        <taxon>Ecdysozoa</taxon>
        <taxon>Nematoda</taxon>
        <taxon>Chromadorea</taxon>
        <taxon>Rhabditida</taxon>
        <taxon>Rhabditina</taxon>
        <taxon>Rhabditomorpha</taxon>
        <taxon>Strongyloidea</taxon>
        <taxon>Trichostrongylidae</taxon>
        <taxon>Haemonchus</taxon>
    </lineage>
</organism>